<proteinExistence type="predicted"/>
<dbReference type="AlphaFoldDB" id="C6CBI9"/>
<sequence>MYLKKHGEFFKGDSIPPIYGSPRDGIWLPKLLDSTFDFLDKGATTASDAGSVDADEYVDYAISLLSIFESNMTIDDKMAQALVYAGCNDSKNRIESGILRFYGEKNIADVMSLYISKLDRFKFYYDKPNKLTIG</sequence>
<name>C6CBI9_MUSP7</name>
<evidence type="ECO:0000313" key="1">
    <source>
        <dbReference type="EMBL" id="ACS84774.1"/>
    </source>
</evidence>
<evidence type="ECO:0000313" key="2">
    <source>
        <dbReference type="Proteomes" id="UP000002734"/>
    </source>
</evidence>
<dbReference type="HOGENOM" id="CLU_1892887_0_0_6"/>
<protein>
    <submittedName>
        <fullName evidence="1">Uncharacterized protein</fullName>
    </submittedName>
</protein>
<dbReference type="Proteomes" id="UP000002734">
    <property type="component" value="Chromosome"/>
</dbReference>
<organism evidence="1 2">
    <name type="scientific">Musicola paradisiaca (strain Ech703)</name>
    <name type="common">Dickeya paradisiaca</name>
    <name type="synonym">Dickeya dadantii</name>
    <dbReference type="NCBI Taxonomy" id="579405"/>
    <lineage>
        <taxon>Bacteria</taxon>
        <taxon>Pseudomonadati</taxon>
        <taxon>Pseudomonadota</taxon>
        <taxon>Gammaproteobacteria</taxon>
        <taxon>Enterobacterales</taxon>
        <taxon>Pectobacteriaceae</taxon>
        <taxon>Musicola</taxon>
    </lineage>
</organism>
<accession>C6CBI9</accession>
<dbReference type="EMBL" id="CP001654">
    <property type="protein sequence ID" value="ACS84774.1"/>
    <property type="molecule type" value="Genomic_DNA"/>
</dbReference>
<reference evidence="1" key="1">
    <citation type="submission" date="2009-06" db="EMBL/GenBank/DDBJ databases">
        <title>Complete sequence of Dickeya dadantii Ech703.</title>
        <authorList>
            <consortium name="US DOE Joint Genome Institute"/>
            <person name="Lucas S."/>
            <person name="Copeland A."/>
            <person name="Lapidus A."/>
            <person name="Glavina del Rio T."/>
            <person name="Dalin E."/>
            <person name="Tice H."/>
            <person name="Bruce D."/>
            <person name="Goodwin L."/>
            <person name="Pitluck S."/>
            <person name="Chertkov O."/>
            <person name="Brettin T."/>
            <person name="Detter J.C."/>
            <person name="Han C."/>
            <person name="Larimer F."/>
            <person name="Land M."/>
            <person name="Hauser L."/>
            <person name="Kyrpides N."/>
            <person name="Mikhailova N."/>
            <person name="Balakrishnan V."/>
            <person name="Glasner J."/>
            <person name="Perna N.T."/>
        </authorList>
    </citation>
    <scope>NUCLEOTIDE SEQUENCE [LARGE SCALE GENOMIC DNA]</scope>
    <source>
        <strain evidence="1">Ech703</strain>
    </source>
</reference>
<gene>
    <name evidence="1" type="ordered locus">Dd703_0968</name>
</gene>
<dbReference type="RefSeq" id="WP_012764592.1">
    <property type="nucleotide sequence ID" value="NC_012880.1"/>
</dbReference>
<dbReference type="KEGG" id="dda:Dd703_0968"/>
<keyword evidence="2" id="KW-1185">Reference proteome</keyword>